<evidence type="ECO:0000313" key="1">
    <source>
        <dbReference type="EMBL" id="NNF06130.1"/>
    </source>
</evidence>
<dbReference type="EMBL" id="JABDJR010000194">
    <property type="protein sequence ID" value="NNF06130.1"/>
    <property type="molecule type" value="Genomic_DNA"/>
</dbReference>
<evidence type="ECO:0000313" key="2">
    <source>
        <dbReference type="Proteomes" id="UP000547674"/>
    </source>
</evidence>
<gene>
    <name evidence="1" type="ORF">HKN21_05165</name>
</gene>
<sequence>PTVYKAKVVGDGALPAILTSRTRIRYGQYEKHNPKFVAKLVALTNGQFRTGMIARLVLRDFWTEGVTPTMKQFAEAWVKTTAEHKPRPEGAYLADLSRGEGREGWKAKRIQIAKRAMKELEKRVKAQKSS</sequence>
<proteinExistence type="predicted"/>
<dbReference type="Proteomes" id="UP000547674">
    <property type="component" value="Unassembled WGS sequence"/>
</dbReference>
<organism evidence="1 2">
    <name type="scientific">Eiseniibacteriota bacterium</name>
    <dbReference type="NCBI Taxonomy" id="2212470"/>
    <lineage>
        <taxon>Bacteria</taxon>
        <taxon>Candidatus Eiseniibacteriota</taxon>
    </lineage>
</organism>
<accession>A0A7Y2E7K6</accession>
<name>A0A7Y2E7K6_UNCEI</name>
<reference evidence="1 2" key="1">
    <citation type="submission" date="2020-03" db="EMBL/GenBank/DDBJ databases">
        <title>Metabolic flexibility allows generalist bacteria to become dominant in a frequently disturbed ecosystem.</title>
        <authorList>
            <person name="Chen Y.-J."/>
            <person name="Leung P.M."/>
            <person name="Bay S.K."/>
            <person name="Hugenholtz P."/>
            <person name="Kessler A.J."/>
            <person name="Shelley G."/>
            <person name="Waite D.W."/>
            <person name="Cook P.L."/>
            <person name="Greening C."/>
        </authorList>
    </citation>
    <scope>NUCLEOTIDE SEQUENCE [LARGE SCALE GENOMIC DNA]</scope>
    <source>
        <strain evidence="1">SS_bin_28</strain>
    </source>
</reference>
<dbReference type="AlphaFoldDB" id="A0A7Y2E7K6"/>
<protein>
    <submittedName>
        <fullName evidence="1">Uncharacterized protein</fullName>
    </submittedName>
</protein>
<feature type="non-terminal residue" evidence="1">
    <location>
        <position position="1"/>
    </location>
</feature>
<comment type="caution">
    <text evidence="1">The sequence shown here is derived from an EMBL/GenBank/DDBJ whole genome shotgun (WGS) entry which is preliminary data.</text>
</comment>